<dbReference type="PROSITE" id="PS51900">
    <property type="entry name" value="CB"/>
    <property type="match status" value="1"/>
</dbReference>
<dbReference type="GO" id="GO:0003677">
    <property type="term" value="F:DNA binding"/>
    <property type="evidence" value="ECO:0007669"/>
    <property type="project" value="UniProtKB-UniRule"/>
</dbReference>
<comment type="similarity">
    <text evidence="1">Belongs to the 'phage' integrase family.</text>
</comment>
<dbReference type="InterPro" id="IPR050090">
    <property type="entry name" value="Tyrosine_recombinase_XerCD"/>
</dbReference>
<dbReference type="GO" id="GO:0015074">
    <property type="term" value="P:DNA integration"/>
    <property type="evidence" value="ECO:0007669"/>
    <property type="project" value="UniProtKB-KW"/>
</dbReference>
<evidence type="ECO:0000256" key="1">
    <source>
        <dbReference type="ARBA" id="ARBA00008857"/>
    </source>
</evidence>
<feature type="domain" description="Core-binding (CB)" evidence="7">
    <location>
        <begin position="21"/>
        <end position="97"/>
    </location>
</feature>
<feature type="domain" description="Tyr recombinase" evidence="6">
    <location>
        <begin position="114"/>
        <end position="295"/>
    </location>
</feature>
<evidence type="ECO:0000256" key="3">
    <source>
        <dbReference type="ARBA" id="ARBA00023125"/>
    </source>
</evidence>
<gene>
    <name evidence="8" type="ORF">AVDCRST_MAG94-5857</name>
</gene>
<dbReference type="PANTHER" id="PTHR30349:SF64">
    <property type="entry name" value="PROPHAGE INTEGRASE INTD-RELATED"/>
    <property type="match status" value="1"/>
</dbReference>
<dbReference type="Gene3D" id="1.10.150.130">
    <property type="match status" value="1"/>
</dbReference>
<sequence>MPKMTLAASNPPAPQVIAPGTSNAEIIDLWAHGKSENTAALYRHVANLLLTTIDKPIQWLTLQDCQGFADTLYGKELSPSSRRTYISVVKSLLSFAHRTGLIPVNAAAAVVTPKPKDTLSQKILSELEVLTMIALEPCVRNKLILKTFYYAGLRASELCDLNWEDLTSNGESGQLLIYGKGGKTRVVLLPQTLYIEIVNSRGDAGNSEPIFRSRKATNGGRLHRISVTHLVKEAAKRAGISEKTSAHWLRHCHASHALNRGAPIHLLSQTLGHASVATTSKYLHAKPNDSSGLYLVM</sequence>
<keyword evidence="2" id="KW-0229">DNA integration</keyword>
<dbReference type="InterPro" id="IPR004107">
    <property type="entry name" value="Integrase_SAM-like_N"/>
</dbReference>
<dbReference type="SUPFAM" id="SSF56349">
    <property type="entry name" value="DNA breaking-rejoining enzymes"/>
    <property type="match status" value="1"/>
</dbReference>
<dbReference type="EMBL" id="CADCTY010002024">
    <property type="protein sequence ID" value="CAA9400002.1"/>
    <property type="molecule type" value="Genomic_DNA"/>
</dbReference>
<evidence type="ECO:0000259" key="7">
    <source>
        <dbReference type="PROSITE" id="PS51900"/>
    </source>
</evidence>
<dbReference type="InterPro" id="IPR010998">
    <property type="entry name" value="Integrase_recombinase_N"/>
</dbReference>
<dbReference type="PANTHER" id="PTHR30349">
    <property type="entry name" value="PHAGE INTEGRASE-RELATED"/>
    <property type="match status" value="1"/>
</dbReference>
<dbReference type="Pfam" id="PF02899">
    <property type="entry name" value="Phage_int_SAM_1"/>
    <property type="match status" value="1"/>
</dbReference>
<dbReference type="InterPro" id="IPR044068">
    <property type="entry name" value="CB"/>
</dbReference>
<dbReference type="GO" id="GO:0006310">
    <property type="term" value="P:DNA recombination"/>
    <property type="evidence" value="ECO:0007669"/>
    <property type="project" value="UniProtKB-KW"/>
</dbReference>
<dbReference type="AlphaFoldDB" id="A0A6J4NY70"/>
<dbReference type="Pfam" id="PF00589">
    <property type="entry name" value="Phage_integrase"/>
    <property type="match status" value="1"/>
</dbReference>
<evidence type="ECO:0000256" key="2">
    <source>
        <dbReference type="ARBA" id="ARBA00022908"/>
    </source>
</evidence>
<dbReference type="InterPro" id="IPR011010">
    <property type="entry name" value="DNA_brk_join_enz"/>
</dbReference>
<name>A0A6J4NY70_9CYAN</name>
<dbReference type="PROSITE" id="PS51898">
    <property type="entry name" value="TYR_RECOMBINASE"/>
    <property type="match status" value="1"/>
</dbReference>
<evidence type="ECO:0000256" key="5">
    <source>
        <dbReference type="PROSITE-ProRule" id="PRU01248"/>
    </source>
</evidence>
<evidence type="ECO:0000259" key="6">
    <source>
        <dbReference type="PROSITE" id="PS51898"/>
    </source>
</evidence>
<evidence type="ECO:0000313" key="8">
    <source>
        <dbReference type="EMBL" id="CAA9400002.1"/>
    </source>
</evidence>
<organism evidence="8">
    <name type="scientific">uncultured Leptolyngbya sp</name>
    <dbReference type="NCBI Taxonomy" id="332963"/>
    <lineage>
        <taxon>Bacteria</taxon>
        <taxon>Bacillati</taxon>
        <taxon>Cyanobacteriota</taxon>
        <taxon>Cyanophyceae</taxon>
        <taxon>Leptolyngbyales</taxon>
        <taxon>Leptolyngbyaceae</taxon>
        <taxon>Leptolyngbya group</taxon>
        <taxon>Leptolyngbya</taxon>
        <taxon>environmental samples</taxon>
    </lineage>
</organism>
<dbReference type="Gene3D" id="1.10.443.10">
    <property type="entry name" value="Intergrase catalytic core"/>
    <property type="match status" value="1"/>
</dbReference>
<keyword evidence="4" id="KW-0233">DNA recombination</keyword>
<proteinExistence type="inferred from homology"/>
<keyword evidence="3 5" id="KW-0238">DNA-binding</keyword>
<dbReference type="InterPro" id="IPR013762">
    <property type="entry name" value="Integrase-like_cat_sf"/>
</dbReference>
<dbReference type="InterPro" id="IPR002104">
    <property type="entry name" value="Integrase_catalytic"/>
</dbReference>
<evidence type="ECO:0000256" key="4">
    <source>
        <dbReference type="ARBA" id="ARBA00023172"/>
    </source>
</evidence>
<accession>A0A6J4NY70</accession>
<reference evidence="8" key="1">
    <citation type="submission" date="2020-02" db="EMBL/GenBank/DDBJ databases">
        <authorList>
            <person name="Meier V. D."/>
        </authorList>
    </citation>
    <scope>NUCLEOTIDE SEQUENCE</scope>
    <source>
        <strain evidence="8">AVDCRST_MAG94</strain>
    </source>
</reference>
<evidence type="ECO:0008006" key="9">
    <source>
        <dbReference type="Google" id="ProtNLM"/>
    </source>
</evidence>
<protein>
    <recommendedName>
        <fullName evidence="9">Integrase</fullName>
    </recommendedName>
</protein>